<name>X8J4Z0_9AGAM</name>
<dbReference type="EMBL" id="JATN01000322">
    <property type="protein sequence ID" value="EUC57040.1"/>
    <property type="molecule type" value="Genomic_DNA"/>
</dbReference>
<keyword evidence="1" id="KW-0812">Transmembrane</keyword>
<protein>
    <submittedName>
        <fullName evidence="2">Ser-thr-rich glycosyl-phosphatidyl-inositol-anchored membrane family protein</fullName>
    </submittedName>
</protein>
<reference evidence="3" key="1">
    <citation type="journal article" date="2014" name="Genome Announc.">
        <title>Draft genome sequence of the plant-pathogenic soil fungus Rhizoctonia solani anastomosis group 3 strain Rhs1AP.</title>
        <authorList>
            <person name="Cubeta M.A."/>
            <person name="Thomas E."/>
            <person name="Dean R.A."/>
            <person name="Jabaji S."/>
            <person name="Neate S.M."/>
            <person name="Tavantzis S."/>
            <person name="Toda T."/>
            <person name="Vilgalys R."/>
            <person name="Bharathan N."/>
            <person name="Fedorova-Abrams N."/>
            <person name="Pakala S.B."/>
            <person name="Pakala S.M."/>
            <person name="Zafar N."/>
            <person name="Joardar V."/>
            <person name="Losada L."/>
            <person name="Nierman W.C."/>
        </authorList>
    </citation>
    <scope>NUCLEOTIDE SEQUENCE [LARGE SCALE GENOMIC DNA]</scope>
    <source>
        <strain evidence="3">AG-3</strain>
    </source>
</reference>
<sequence length="152" mass="16360">MRTRHQELELVSPEGFIELANTRNILSPSTTKRQLFKFPMIFLTSFLAFIAVVLAQGDPSINTPSSLVQCQPAQLTWNASNTLVYISIIPGGNASAPALMDLGRQSGTSTTWNVNITGGTSITFRIVDTLGVNAYSAPVTIQSSSNSSCIHK</sequence>
<evidence type="ECO:0000313" key="2">
    <source>
        <dbReference type="EMBL" id="EUC57040.1"/>
    </source>
</evidence>
<proteinExistence type="predicted"/>
<keyword evidence="1" id="KW-1133">Transmembrane helix</keyword>
<comment type="caution">
    <text evidence="2">The sequence shown here is derived from an EMBL/GenBank/DDBJ whole genome shotgun (WGS) entry which is preliminary data.</text>
</comment>
<evidence type="ECO:0000313" key="3">
    <source>
        <dbReference type="Proteomes" id="UP000030108"/>
    </source>
</evidence>
<accession>X8J4Z0</accession>
<dbReference type="PANTHER" id="PTHR37487:SF2">
    <property type="entry name" value="EXPRESSED PROTEIN"/>
    <property type="match status" value="1"/>
</dbReference>
<keyword evidence="1" id="KW-0472">Membrane</keyword>
<dbReference type="OrthoDB" id="3362246at2759"/>
<evidence type="ECO:0000256" key="1">
    <source>
        <dbReference type="SAM" id="Phobius"/>
    </source>
</evidence>
<dbReference type="PANTHER" id="PTHR37487">
    <property type="entry name" value="CHROMOSOME 1, WHOLE GENOME SHOTGUN SEQUENCE"/>
    <property type="match status" value="1"/>
</dbReference>
<feature type="transmembrane region" description="Helical" evidence="1">
    <location>
        <begin position="35"/>
        <end position="55"/>
    </location>
</feature>
<dbReference type="Proteomes" id="UP000030108">
    <property type="component" value="Unassembled WGS sequence"/>
</dbReference>
<dbReference type="AlphaFoldDB" id="X8J4Z0"/>
<organism evidence="2 3">
    <name type="scientific">Rhizoctonia solani AG-3 Rhs1AP</name>
    <dbReference type="NCBI Taxonomy" id="1086054"/>
    <lineage>
        <taxon>Eukaryota</taxon>
        <taxon>Fungi</taxon>
        <taxon>Dikarya</taxon>
        <taxon>Basidiomycota</taxon>
        <taxon>Agaricomycotina</taxon>
        <taxon>Agaricomycetes</taxon>
        <taxon>Cantharellales</taxon>
        <taxon>Ceratobasidiaceae</taxon>
        <taxon>Rhizoctonia</taxon>
    </lineage>
</organism>
<gene>
    <name evidence="2" type="ORF">RSOL_207410</name>
</gene>